<feature type="compositionally biased region" description="Polar residues" evidence="2">
    <location>
        <begin position="78"/>
        <end position="100"/>
    </location>
</feature>
<reference evidence="3 4" key="1">
    <citation type="submission" date="2018-06" db="EMBL/GenBank/DDBJ databases">
        <authorList>
            <consortium name="Pathogen Informatics"/>
            <person name="Doyle S."/>
        </authorList>
    </citation>
    <scope>NUCLEOTIDE SEQUENCE [LARGE SCALE GENOMIC DNA]</scope>
    <source>
        <strain evidence="3 4">NCTC12219</strain>
    </source>
</reference>
<keyword evidence="1" id="KW-0175">Coiled coil</keyword>
<name>A0A377JTP3_9HELI</name>
<accession>A0A377JTP3</accession>
<dbReference type="Gene3D" id="1.20.5.170">
    <property type="match status" value="1"/>
</dbReference>
<feature type="region of interest" description="Disordered" evidence="2">
    <location>
        <begin position="69"/>
        <end position="100"/>
    </location>
</feature>
<evidence type="ECO:0000256" key="1">
    <source>
        <dbReference type="SAM" id="Coils"/>
    </source>
</evidence>
<dbReference type="EMBL" id="UGHX01000001">
    <property type="protein sequence ID" value="STP10615.1"/>
    <property type="molecule type" value="Genomic_DNA"/>
</dbReference>
<dbReference type="Proteomes" id="UP000255103">
    <property type="component" value="Unassembled WGS sequence"/>
</dbReference>
<evidence type="ECO:0000256" key="2">
    <source>
        <dbReference type="SAM" id="MobiDB-lite"/>
    </source>
</evidence>
<proteinExistence type="predicted"/>
<dbReference type="AlphaFoldDB" id="A0A377JTP3"/>
<feature type="coiled-coil region" evidence="1">
    <location>
        <begin position="5"/>
        <end position="53"/>
    </location>
</feature>
<dbReference type="RefSeq" id="WP_115721432.1">
    <property type="nucleotide sequence ID" value="NZ_UGHX01000001.1"/>
</dbReference>
<organism evidence="3 4">
    <name type="scientific">Helicobacter cinaedi</name>
    <dbReference type="NCBI Taxonomy" id="213"/>
    <lineage>
        <taxon>Bacteria</taxon>
        <taxon>Pseudomonadati</taxon>
        <taxon>Campylobacterota</taxon>
        <taxon>Epsilonproteobacteria</taxon>
        <taxon>Campylobacterales</taxon>
        <taxon>Helicobacteraceae</taxon>
        <taxon>Helicobacter</taxon>
    </lineage>
</organism>
<evidence type="ECO:0000313" key="4">
    <source>
        <dbReference type="Proteomes" id="UP000255103"/>
    </source>
</evidence>
<gene>
    <name evidence="3" type="ORF">NCTC12219_00486</name>
</gene>
<evidence type="ECO:0008006" key="5">
    <source>
        <dbReference type="Google" id="ProtNLM"/>
    </source>
</evidence>
<sequence length="100" mass="11237">MSSVMEKLSQKIEEMLSKIISQRQEIESLQLEIASLKAQNEAKDTQISNLYEEIANKDRGFEDLFAKIDEGLHGESPSPANQQTSFFSDESLDSNNNQGL</sequence>
<evidence type="ECO:0000313" key="3">
    <source>
        <dbReference type="EMBL" id="STP10615.1"/>
    </source>
</evidence>
<protein>
    <recommendedName>
        <fullName evidence="5">DUF904 domain-containing protein</fullName>
    </recommendedName>
</protein>